<dbReference type="InterPro" id="IPR000719">
    <property type="entry name" value="Prot_kinase_dom"/>
</dbReference>
<dbReference type="SMART" id="SM00312">
    <property type="entry name" value="PX"/>
    <property type="match status" value="1"/>
</dbReference>
<evidence type="ECO:0000313" key="19">
    <source>
        <dbReference type="EMBL" id="CAF3631126.1"/>
    </source>
</evidence>
<proteinExistence type="inferred from homology"/>
<evidence type="ECO:0000256" key="2">
    <source>
        <dbReference type="ARBA" id="ARBA00022527"/>
    </source>
</evidence>
<dbReference type="InterPro" id="IPR017441">
    <property type="entry name" value="Protein_kinase_ATP_BS"/>
</dbReference>
<evidence type="ECO:0000256" key="8">
    <source>
        <dbReference type="PROSITE-ProRule" id="PRU10141"/>
    </source>
</evidence>
<dbReference type="PROSITE" id="PS50195">
    <property type="entry name" value="PX"/>
    <property type="match status" value="1"/>
</dbReference>
<evidence type="ECO:0000256" key="6">
    <source>
        <dbReference type="ARBA" id="ARBA00022777"/>
    </source>
</evidence>
<organism evidence="15 23">
    <name type="scientific">Adineta steineri</name>
    <dbReference type="NCBI Taxonomy" id="433720"/>
    <lineage>
        <taxon>Eukaryota</taxon>
        <taxon>Metazoa</taxon>
        <taxon>Spiralia</taxon>
        <taxon>Gnathifera</taxon>
        <taxon>Rotifera</taxon>
        <taxon>Eurotatoria</taxon>
        <taxon>Bdelloidea</taxon>
        <taxon>Adinetida</taxon>
        <taxon>Adinetidae</taxon>
        <taxon>Adineta</taxon>
    </lineage>
</organism>
<dbReference type="EMBL" id="CAJNOE010000239">
    <property type="protein sequence ID" value="CAF1079919.1"/>
    <property type="molecule type" value="Genomic_DNA"/>
</dbReference>
<protein>
    <submittedName>
        <fullName evidence="15">Uncharacterized protein</fullName>
    </submittedName>
</protein>
<evidence type="ECO:0000313" key="17">
    <source>
        <dbReference type="EMBL" id="CAF1084612.1"/>
    </source>
</evidence>
<feature type="binding site" evidence="8">
    <location>
        <position position="216"/>
    </location>
    <ligand>
        <name>ATP</name>
        <dbReference type="ChEBI" id="CHEBI:30616"/>
    </ligand>
</feature>
<dbReference type="Proteomes" id="UP000663868">
    <property type="component" value="Unassembled WGS sequence"/>
</dbReference>
<feature type="domain" description="AGC-kinase C-terminal" evidence="12">
    <location>
        <begin position="449"/>
        <end position="519"/>
    </location>
</feature>
<dbReference type="PROSITE" id="PS00107">
    <property type="entry name" value="PROTEIN_KINASE_ATP"/>
    <property type="match status" value="1"/>
</dbReference>
<evidence type="ECO:0000256" key="5">
    <source>
        <dbReference type="ARBA" id="ARBA00022741"/>
    </source>
</evidence>
<keyword evidence="2" id="KW-0723">Serine/threonine-protein kinase</keyword>
<keyword evidence="4" id="KW-0808">Transferase</keyword>
<dbReference type="SUPFAM" id="SSF64268">
    <property type="entry name" value="PX domain"/>
    <property type="match status" value="1"/>
</dbReference>
<reference evidence="15" key="1">
    <citation type="submission" date="2021-02" db="EMBL/GenBank/DDBJ databases">
        <authorList>
            <person name="Nowell W R."/>
        </authorList>
    </citation>
    <scope>NUCLEOTIDE SEQUENCE</scope>
</reference>
<dbReference type="EMBL" id="CAJNON010000128">
    <property type="protein sequence ID" value="CAF1007042.1"/>
    <property type="molecule type" value="Genomic_DNA"/>
</dbReference>
<dbReference type="FunFam" id="1.10.510.10:FF:000008">
    <property type="entry name" value="Non-specific serine/threonine protein kinase"/>
    <property type="match status" value="1"/>
</dbReference>
<dbReference type="InterPro" id="IPR011009">
    <property type="entry name" value="Kinase-like_dom_sf"/>
</dbReference>
<dbReference type="SUPFAM" id="SSF56112">
    <property type="entry name" value="Protein kinase-like (PK-like)"/>
    <property type="match status" value="1"/>
</dbReference>
<evidence type="ECO:0000259" key="12">
    <source>
        <dbReference type="PROSITE" id="PS51285"/>
    </source>
</evidence>
<dbReference type="EMBL" id="CAJNOM010000118">
    <property type="protein sequence ID" value="CAF1084612.1"/>
    <property type="molecule type" value="Genomic_DNA"/>
</dbReference>
<gene>
    <name evidence="13" type="ORF">BJG266_LOCUS4752</name>
    <name evidence="16" type="ORF">IZO911_LOCUS21903</name>
    <name evidence="14" type="ORF">JYZ213_LOCUS10173</name>
    <name evidence="21" type="ORF">KXQ929_LOCUS16660</name>
    <name evidence="20" type="ORF">OKA104_LOCUS8192</name>
    <name evidence="19" type="ORF">OXD698_LOCUS7948</name>
    <name evidence="17" type="ORF">QVE165_LOCUS19420</name>
    <name evidence="18" type="ORF">QVE165_LOCUS26125</name>
    <name evidence="15" type="ORF">VCS650_LOCUS15052</name>
</gene>
<dbReference type="GO" id="GO:0004674">
    <property type="term" value="F:protein serine/threonine kinase activity"/>
    <property type="evidence" value="ECO:0007669"/>
    <property type="project" value="UniProtKB-KW"/>
</dbReference>
<dbReference type="Proteomes" id="UP000663860">
    <property type="component" value="Unassembled WGS sequence"/>
</dbReference>
<evidence type="ECO:0000313" key="13">
    <source>
        <dbReference type="EMBL" id="CAF0792483.1"/>
    </source>
</evidence>
<evidence type="ECO:0000313" key="14">
    <source>
        <dbReference type="EMBL" id="CAF0893837.1"/>
    </source>
</evidence>
<evidence type="ECO:0000256" key="9">
    <source>
        <dbReference type="SAM" id="MobiDB-lite"/>
    </source>
</evidence>
<dbReference type="PROSITE" id="PS00108">
    <property type="entry name" value="PROTEIN_KINASE_ST"/>
    <property type="match status" value="1"/>
</dbReference>
<evidence type="ECO:0000256" key="3">
    <source>
        <dbReference type="ARBA" id="ARBA00022553"/>
    </source>
</evidence>
<dbReference type="GO" id="GO:0005524">
    <property type="term" value="F:ATP binding"/>
    <property type="evidence" value="ECO:0007669"/>
    <property type="project" value="UniProtKB-UniRule"/>
</dbReference>
<keyword evidence="6" id="KW-0418">Kinase</keyword>
<evidence type="ECO:0000259" key="10">
    <source>
        <dbReference type="PROSITE" id="PS50011"/>
    </source>
</evidence>
<dbReference type="Pfam" id="PF00069">
    <property type="entry name" value="Pkinase"/>
    <property type="match status" value="1"/>
</dbReference>
<dbReference type="SMART" id="SM00220">
    <property type="entry name" value="S_TKc"/>
    <property type="match status" value="1"/>
</dbReference>
<comment type="caution">
    <text evidence="15">The sequence shown here is derived from an EMBL/GenBank/DDBJ whole genome shotgun (WGS) entry which is preliminary data.</text>
</comment>
<evidence type="ECO:0000259" key="11">
    <source>
        <dbReference type="PROSITE" id="PS50195"/>
    </source>
</evidence>
<evidence type="ECO:0000313" key="23">
    <source>
        <dbReference type="Proteomes" id="UP000663891"/>
    </source>
</evidence>
<dbReference type="Proteomes" id="UP000663845">
    <property type="component" value="Unassembled WGS sequence"/>
</dbReference>
<dbReference type="EMBL" id="CAJOAY010000328">
    <property type="protein sequence ID" value="CAF3632236.1"/>
    <property type="molecule type" value="Genomic_DNA"/>
</dbReference>
<dbReference type="Proteomes" id="UP000663881">
    <property type="component" value="Unassembled WGS sequence"/>
</dbReference>
<keyword evidence="5 8" id="KW-0547">Nucleotide-binding</keyword>
<dbReference type="Pfam" id="PF00787">
    <property type="entry name" value="PX"/>
    <property type="match status" value="1"/>
</dbReference>
<dbReference type="InterPro" id="IPR008271">
    <property type="entry name" value="Ser/Thr_kinase_AS"/>
</dbReference>
<dbReference type="Proteomes" id="UP000663844">
    <property type="component" value="Unassembled WGS sequence"/>
</dbReference>
<dbReference type="EMBL" id="CAJNOM010000192">
    <property type="protein sequence ID" value="CAF1206621.1"/>
    <property type="molecule type" value="Genomic_DNA"/>
</dbReference>
<dbReference type="InterPro" id="IPR000961">
    <property type="entry name" value="AGC-kinase_C"/>
</dbReference>
<dbReference type="EMBL" id="CAJOAZ010000374">
    <property type="protein sequence ID" value="CAF3631126.1"/>
    <property type="molecule type" value="Genomic_DNA"/>
</dbReference>
<dbReference type="PANTHER" id="PTHR24351">
    <property type="entry name" value="RIBOSOMAL PROTEIN S6 KINASE"/>
    <property type="match status" value="1"/>
</dbReference>
<evidence type="ECO:0000313" key="18">
    <source>
        <dbReference type="EMBL" id="CAF1206621.1"/>
    </source>
</evidence>
<dbReference type="AlphaFoldDB" id="A0A814HAE7"/>
<name>A0A814HAE7_9BILA</name>
<dbReference type="Proteomes" id="UP000663877">
    <property type="component" value="Unassembled WGS sequence"/>
</dbReference>
<dbReference type="PROSITE" id="PS51285">
    <property type="entry name" value="AGC_KINASE_CTER"/>
    <property type="match status" value="1"/>
</dbReference>
<dbReference type="Proteomes" id="UP000663832">
    <property type="component" value="Unassembled WGS sequence"/>
</dbReference>
<evidence type="ECO:0000256" key="1">
    <source>
        <dbReference type="ARBA" id="ARBA00009903"/>
    </source>
</evidence>
<feature type="domain" description="PX" evidence="11">
    <location>
        <begin position="22"/>
        <end position="132"/>
    </location>
</feature>
<dbReference type="SMART" id="SM00133">
    <property type="entry name" value="S_TK_X"/>
    <property type="match status" value="1"/>
</dbReference>
<evidence type="ECO:0000256" key="4">
    <source>
        <dbReference type="ARBA" id="ARBA00022679"/>
    </source>
</evidence>
<comment type="similarity">
    <text evidence="1">Belongs to the protein kinase superfamily. AGC Ser/Thr protein kinase family.</text>
</comment>
<evidence type="ECO:0000313" key="21">
    <source>
        <dbReference type="EMBL" id="CAF3794467.1"/>
    </source>
</evidence>
<dbReference type="FunFam" id="3.30.200.20:FF:000103">
    <property type="entry name" value="Protein kinase C"/>
    <property type="match status" value="1"/>
</dbReference>
<dbReference type="EMBL" id="CAJNOI010000011">
    <property type="protein sequence ID" value="CAF0792483.1"/>
    <property type="molecule type" value="Genomic_DNA"/>
</dbReference>
<dbReference type="OrthoDB" id="63267at2759"/>
<dbReference type="Gene3D" id="3.30.1520.10">
    <property type="entry name" value="Phox-like domain"/>
    <property type="match status" value="1"/>
</dbReference>
<evidence type="ECO:0000313" key="20">
    <source>
        <dbReference type="EMBL" id="CAF3632236.1"/>
    </source>
</evidence>
<sequence length="519" mass="59054">MPKWLEKMSSPVTSNLNSTINGTLTLRVTDGQTSVENGRKFTTYKVSVNHNGREWEIWRRYKEFNSLNEKLRRIRSDLKVPGRRLLGDSFEPDFILKRQRGLDEYVQQIASNSQLVNLPEFIEFFGLNAASPNGSLALTASASPTSNGNDNTAKANVDEAEDSSASSDIGRVNLGKTEKTTVKPDDFEFKTCIGKGSFGKVYLAKHKTEDVIYAVKVVSKALIKRKREERHIMAERDVLVKNTHHPFLVSLQFSFQTPDKLYFVMDFVNGGELFFHLQQERAFSEQRAKFYAAEITSAIGYLHRLDIIYRDLKPENILLDRDGHIRLTDFGLCKVMLSTEGREGKTATFCGTPEYLAPEVLRREPYTKAVDWWCLGSVIYEMLCARPPFYSRDVNEMYDNILNRSLRFIGNISDRAKNLIEQLLRKSPSERLGSGSEDVAEIKRQPFFEQIDWEKLELRKVAPPWKPSVNSSTDLNQIPKEFIEAGVSPGVHEPYVGSMTNKGSSFPGFTYVHDADLNN</sequence>
<feature type="region of interest" description="Disordered" evidence="9">
    <location>
        <begin position="140"/>
        <end position="171"/>
    </location>
</feature>
<keyword evidence="22" id="KW-1185">Reference proteome</keyword>
<dbReference type="EMBL" id="CAJNOG010000073">
    <property type="protein sequence ID" value="CAF0893837.1"/>
    <property type="molecule type" value="Genomic_DNA"/>
</dbReference>
<dbReference type="InterPro" id="IPR001683">
    <property type="entry name" value="PX_dom"/>
</dbReference>
<evidence type="ECO:0000313" key="16">
    <source>
        <dbReference type="EMBL" id="CAF1079919.1"/>
    </source>
</evidence>
<evidence type="ECO:0000313" key="15">
    <source>
        <dbReference type="EMBL" id="CAF1007042.1"/>
    </source>
</evidence>
<dbReference type="Gene3D" id="3.30.200.20">
    <property type="entry name" value="Phosphorylase Kinase, domain 1"/>
    <property type="match status" value="1"/>
</dbReference>
<dbReference type="Gene3D" id="1.10.510.10">
    <property type="entry name" value="Transferase(Phosphotransferase) domain 1"/>
    <property type="match status" value="1"/>
</dbReference>
<dbReference type="InterPro" id="IPR036871">
    <property type="entry name" value="PX_dom_sf"/>
</dbReference>
<keyword evidence="3" id="KW-0597">Phosphoprotein</keyword>
<dbReference type="EMBL" id="CAJOBB010001015">
    <property type="protein sequence ID" value="CAF3794467.1"/>
    <property type="molecule type" value="Genomic_DNA"/>
</dbReference>
<dbReference type="GO" id="GO:0035091">
    <property type="term" value="F:phosphatidylinositol binding"/>
    <property type="evidence" value="ECO:0007669"/>
    <property type="project" value="InterPro"/>
</dbReference>
<dbReference type="Proteomes" id="UP000663891">
    <property type="component" value="Unassembled WGS sequence"/>
</dbReference>
<feature type="domain" description="Protein kinase" evidence="10">
    <location>
        <begin position="187"/>
        <end position="448"/>
    </location>
</feature>
<dbReference type="PROSITE" id="PS50011">
    <property type="entry name" value="PROTEIN_KINASE_DOM"/>
    <property type="match status" value="1"/>
</dbReference>
<accession>A0A814HAE7</accession>
<keyword evidence="7 8" id="KW-0067">ATP-binding</keyword>
<evidence type="ECO:0000256" key="7">
    <source>
        <dbReference type="ARBA" id="ARBA00022840"/>
    </source>
</evidence>
<evidence type="ECO:0000313" key="22">
    <source>
        <dbReference type="Proteomes" id="UP000663832"/>
    </source>
</evidence>